<proteinExistence type="predicted"/>
<reference evidence="2 3" key="1">
    <citation type="journal article" date="2015" name="Nature">
        <title>rRNA introns, odd ribosomes, and small enigmatic genomes across a large radiation of phyla.</title>
        <authorList>
            <person name="Brown C.T."/>
            <person name="Hug L.A."/>
            <person name="Thomas B.C."/>
            <person name="Sharon I."/>
            <person name="Castelle C.J."/>
            <person name="Singh A."/>
            <person name="Wilkins M.J."/>
            <person name="Williams K.H."/>
            <person name="Banfield J.F."/>
        </authorList>
    </citation>
    <scope>NUCLEOTIDE SEQUENCE [LARGE SCALE GENOMIC DNA]</scope>
</reference>
<sequence length="106" mass="11701">MLDSAVEGKSPTAVSMQEPSQAIHESPLSAIHPDMKDRATPLEGTNPGAKEAQRELEQMIRAAAGEKPDSLEEVKIGPEIKSEKKSQSFLARIWDSIKNFFNNLLR</sequence>
<protein>
    <submittedName>
        <fullName evidence="2">Uncharacterized protein</fullName>
    </submittedName>
</protein>
<evidence type="ECO:0000313" key="2">
    <source>
        <dbReference type="EMBL" id="KKQ25994.1"/>
    </source>
</evidence>
<accession>A0A0G0IP87</accession>
<dbReference type="Proteomes" id="UP000034917">
    <property type="component" value="Unassembled WGS sequence"/>
</dbReference>
<gene>
    <name evidence="2" type="ORF">US40_C0004G0029</name>
</gene>
<dbReference type="EMBL" id="LBSV01000004">
    <property type="protein sequence ID" value="KKQ25994.1"/>
    <property type="molecule type" value="Genomic_DNA"/>
</dbReference>
<evidence type="ECO:0000313" key="3">
    <source>
        <dbReference type="Proteomes" id="UP000034917"/>
    </source>
</evidence>
<dbReference type="AlphaFoldDB" id="A0A0G0IP87"/>
<name>A0A0G0IP87_9BACT</name>
<feature type="region of interest" description="Disordered" evidence="1">
    <location>
        <begin position="1"/>
        <end position="52"/>
    </location>
</feature>
<evidence type="ECO:0000256" key="1">
    <source>
        <dbReference type="SAM" id="MobiDB-lite"/>
    </source>
</evidence>
<organism evidence="2 3">
    <name type="scientific">Candidatus Roizmanbacteria bacterium GW2011_GWC2_37_13</name>
    <dbReference type="NCBI Taxonomy" id="1618486"/>
    <lineage>
        <taxon>Bacteria</taxon>
        <taxon>Candidatus Roizmaniibacteriota</taxon>
    </lineage>
</organism>
<comment type="caution">
    <text evidence="2">The sequence shown here is derived from an EMBL/GenBank/DDBJ whole genome shotgun (WGS) entry which is preliminary data.</text>
</comment>